<dbReference type="PANTHER" id="PTHR19871">
    <property type="entry name" value="BETA TRANSDUCIN-RELATED PROTEIN"/>
    <property type="match status" value="1"/>
</dbReference>
<dbReference type="PANTHER" id="PTHR19871:SF14">
    <property type="entry name" value="DUF4062 DOMAIN-CONTAINING PROTEIN"/>
    <property type="match status" value="1"/>
</dbReference>
<evidence type="ECO:0000313" key="1">
    <source>
        <dbReference type="EMBL" id="CAK66320.1"/>
    </source>
</evidence>
<dbReference type="EMBL" id="CT868043">
    <property type="protein sequence ID" value="CAK66320.1"/>
    <property type="molecule type" value="Genomic_DNA"/>
</dbReference>
<protein>
    <submittedName>
        <fullName evidence="1">Uncharacterized protein</fullName>
    </submittedName>
</protein>
<dbReference type="RefSeq" id="XP_001433717.1">
    <property type="nucleotide sequence ID" value="XM_001433680.1"/>
</dbReference>
<dbReference type="InterPro" id="IPR052752">
    <property type="entry name" value="NACHT-WD_repeat"/>
</dbReference>
<proteinExistence type="predicted"/>
<name>A0C6A3_PARTE</name>
<dbReference type="AlphaFoldDB" id="A0C6A3"/>
<dbReference type="GeneID" id="5019502"/>
<sequence length="205" mass="24752">MFESKSDLIVENCLKHQVPDNLEEFSFQIEEWMYKQKSNRALFISEEDGNDIQFLISHWIKKMNKDLIIPYFVEHENQNYHHAIYYVLSRLKAQFNISQRVEIEGEKLKQFFQYWLEFYNRELQNQVFCEAKCVYKRVPNYYKIKLILIFQGIDRFRDSNGEVRVSYWLPKVLPENIKVIVTGKTDSKAFEYYKTQGGSIINMQI</sequence>
<dbReference type="KEGG" id="ptm:GSPATT00035449001"/>
<dbReference type="InParanoid" id="A0C6A3"/>
<dbReference type="OMA" id="GSIINMQ"/>
<dbReference type="Proteomes" id="UP000000600">
    <property type="component" value="Unassembled WGS sequence"/>
</dbReference>
<gene>
    <name evidence="1" type="ORF">GSPATT00035449001</name>
</gene>
<dbReference type="HOGENOM" id="CLU_1339768_0_0_1"/>
<reference evidence="1 2" key="1">
    <citation type="journal article" date="2006" name="Nature">
        <title>Global trends of whole-genome duplications revealed by the ciliate Paramecium tetraurelia.</title>
        <authorList>
            <consortium name="Genoscope"/>
            <person name="Aury J.-M."/>
            <person name="Jaillon O."/>
            <person name="Duret L."/>
            <person name="Noel B."/>
            <person name="Jubin C."/>
            <person name="Porcel B.M."/>
            <person name="Segurens B."/>
            <person name="Daubin V."/>
            <person name="Anthouard V."/>
            <person name="Aiach N."/>
            <person name="Arnaiz O."/>
            <person name="Billaut A."/>
            <person name="Beisson J."/>
            <person name="Blanc I."/>
            <person name="Bouhouche K."/>
            <person name="Camara F."/>
            <person name="Duharcourt S."/>
            <person name="Guigo R."/>
            <person name="Gogendeau D."/>
            <person name="Katinka M."/>
            <person name="Keller A.-M."/>
            <person name="Kissmehl R."/>
            <person name="Klotz C."/>
            <person name="Koll F."/>
            <person name="Le Moue A."/>
            <person name="Lepere C."/>
            <person name="Malinsky S."/>
            <person name="Nowacki M."/>
            <person name="Nowak J.K."/>
            <person name="Plattner H."/>
            <person name="Poulain J."/>
            <person name="Ruiz F."/>
            <person name="Serrano V."/>
            <person name="Zagulski M."/>
            <person name="Dessen P."/>
            <person name="Betermier M."/>
            <person name="Weissenbach J."/>
            <person name="Scarpelli C."/>
            <person name="Schachter V."/>
            <person name="Sperling L."/>
            <person name="Meyer E."/>
            <person name="Cohen J."/>
            <person name="Wincker P."/>
        </authorList>
    </citation>
    <scope>NUCLEOTIDE SEQUENCE [LARGE SCALE GENOMIC DNA]</scope>
    <source>
        <strain evidence="1 2">Stock d4-2</strain>
    </source>
</reference>
<evidence type="ECO:0000313" key="2">
    <source>
        <dbReference type="Proteomes" id="UP000000600"/>
    </source>
</evidence>
<keyword evidence="2" id="KW-1185">Reference proteome</keyword>
<dbReference type="OrthoDB" id="292926at2759"/>
<organism evidence="1 2">
    <name type="scientific">Paramecium tetraurelia</name>
    <dbReference type="NCBI Taxonomy" id="5888"/>
    <lineage>
        <taxon>Eukaryota</taxon>
        <taxon>Sar</taxon>
        <taxon>Alveolata</taxon>
        <taxon>Ciliophora</taxon>
        <taxon>Intramacronucleata</taxon>
        <taxon>Oligohymenophorea</taxon>
        <taxon>Peniculida</taxon>
        <taxon>Parameciidae</taxon>
        <taxon>Paramecium</taxon>
    </lineage>
</organism>
<accession>A0C6A3</accession>